<keyword evidence="6" id="KW-1185">Reference proteome</keyword>
<evidence type="ECO:0000313" key="5">
    <source>
        <dbReference type="EMBL" id="NLR64393.1"/>
    </source>
</evidence>
<gene>
    <name evidence="5" type="ORF">HGH92_08765</name>
</gene>
<reference evidence="5 6" key="1">
    <citation type="submission" date="2020-04" db="EMBL/GenBank/DDBJ databases">
        <authorList>
            <person name="Yin C."/>
        </authorList>
    </citation>
    <scope>NUCLEOTIDE SEQUENCE [LARGE SCALE GENOMIC DNA]</scope>
    <source>
        <strain evidence="5 6">Ae27</strain>
    </source>
</reference>
<evidence type="ECO:0000256" key="1">
    <source>
        <dbReference type="ARBA" id="ARBA00010515"/>
    </source>
</evidence>
<feature type="domain" description="Alpha/beta hydrolase fold-3" evidence="4">
    <location>
        <begin position="81"/>
        <end position="287"/>
    </location>
</feature>
<sequence length="311" mass="33757">MNDQLMLSPEVLAALEFIQAIPVPDEEDAVLAGRKFYEGFIPMAGEPEALFHIEDRDVPSATGDIRIRIYRPSDGPSLPAVLYFHGGWFNAGSLETHDRPVRALAKESNAVFIAVDYRLAPEFPFPHGLNDCRHVLKWVNEHAGELKIDGARIAVAGDSAGGALAAAAASHALKTAGVRIRCQALIYPVTDASLSSPSWEEFADGPNLTLEGARLAWDLYTPSPADRNHPDASPVMAEEFTRVPPTLIITAQYDPLRDEAVLYAQKLQAAGVDIKLTEYTGMIHGFFQMGGMISSGKQAIAEVAGFLRLHL</sequence>
<dbReference type="RefSeq" id="WP_168870351.1">
    <property type="nucleotide sequence ID" value="NZ_JABAIA010000001.1"/>
</dbReference>
<evidence type="ECO:0000313" key="6">
    <source>
        <dbReference type="Proteomes" id="UP000570474"/>
    </source>
</evidence>
<dbReference type="InterPro" id="IPR029058">
    <property type="entry name" value="AB_hydrolase_fold"/>
</dbReference>
<accession>A0A847RMS5</accession>
<evidence type="ECO:0000256" key="2">
    <source>
        <dbReference type="ARBA" id="ARBA00022801"/>
    </source>
</evidence>
<dbReference type="Gene3D" id="3.40.50.1820">
    <property type="entry name" value="alpha/beta hydrolase"/>
    <property type="match status" value="1"/>
</dbReference>
<dbReference type="EMBL" id="JABAIA010000001">
    <property type="protein sequence ID" value="NLR64393.1"/>
    <property type="molecule type" value="Genomic_DNA"/>
</dbReference>
<dbReference type="Pfam" id="PF07859">
    <property type="entry name" value="Abhydrolase_3"/>
    <property type="match status" value="1"/>
</dbReference>
<comment type="caution">
    <text evidence="5">The sequence shown here is derived from an EMBL/GenBank/DDBJ whole genome shotgun (WGS) entry which is preliminary data.</text>
</comment>
<keyword evidence="2 5" id="KW-0378">Hydrolase</keyword>
<dbReference type="InterPro" id="IPR033140">
    <property type="entry name" value="Lipase_GDXG_put_SER_AS"/>
</dbReference>
<dbReference type="SUPFAM" id="SSF53474">
    <property type="entry name" value="alpha/beta-Hydrolases"/>
    <property type="match status" value="1"/>
</dbReference>
<dbReference type="PANTHER" id="PTHR48081:SF8">
    <property type="entry name" value="ALPHA_BETA HYDROLASE FOLD-3 DOMAIN-CONTAINING PROTEIN-RELATED"/>
    <property type="match status" value="1"/>
</dbReference>
<organism evidence="5 6">
    <name type="scientific">Chitinophaga varians</name>
    <dbReference type="NCBI Taxonomy" id="2202339"/>
    <lineage>
        <taxon>Bacteria</taxon>
        <taxon>Pseudomonadati</taxon>
        <taxon>Bacteroidota</taxon>
        <taxon>Chitinophagia</taxon>
        <taxon>Chitinophagales</taxon>
        <taxon>Chitinophagaceae</taxon>
        <taxon>Chitinophaga</taxon>
    </lineage>
</organism>
<evidence type="ECO:0000259" key="4">
    <source>
        <dbReference type="Pfam" id="PF07859"/>
    </source>
</evidence>
<dbReference type="InterPro" id="IPR013094">
    <property type="entry name" value="AB_hydrolase_3"/>
</dbReference>
<feature type="active site" evidence="3">
    <location>
        <position position="159"/>
    </location>
</feature>
<dbReference type="InterPro" id="IPR050300">
    <property type="entry name" value="GDXG_lipolytic_enzyme"/>
</dbReference>
<dbReference type="PANTHER" id="PTHR48081">
    <property type="entry name" value="AB HYDROLASE SUPERFAMILY PROTEIN C4A8.06C"/>
    <property type="match status" value="1"/>
</dbReference>
<dbReference type="AlphaFoldDB" id="A0A847RMS5"/>
<dbReference type="PROSITE" id="PS01174">
    <property type="entry name" value="LIPASE_GDXG_SER"/>
    <property type="match status" value="1"/>
</dbReference>
<dbReference type="Proteomes" id="UP000570474">
    <property type="component" value="Unassembled WGS sequence"/>
</dbReference>
<name>A0A847RMS5_9BACT</name>
<dbReference type="GO" id="GO:0016787">
    <property type="term" value="F:hydrolase activity"/>
    <property type="evidence" value="ECO:0007669"/>
    <property type="project" value="UniProtKB-KW"/>
</dbReference>
<protein>
    <submittedName>
        <fullName evidence="5">Alpha/beta hydrolase</fullName>
    </submittedName>
</protein>
<proteinExistence type="inferred from homology"/>
<comment type="similarity">
    <text evidence="1">Belongs to the 'GDXG' lipolytic enzyme family.</text>
</comment>
<evidence type="ECO:0000256" key="3">
    <source>
        <dbReference type="PROSITE-ProRule" id="PRU10038"/>
    </source>
</evidence>